<name>A0A840E268_9BACT</name>
<keyword evidence="3" id="KW-1185">Reference proteome</keyword>
<dbReference type="InterPro" id="IPR019861">
    <property type="entry name" value="PorP/SprF_Bacteroidetes"/>
</dbReference>
<dbReference type="Pfam" id="PF11751">
    <property type="entry name" value="PorP_SprF"/>
    <property type="match status" value="1"/>
</dbReference>
<evidence type="ECO:0000313" key="2">
    <source>
        <dbReference type="EMBL" id="MBB4077842.1"/>
    </source>
</evidence>
<feature type="chain" id="PRO_5032482815" evidence="1">
    <location>
        <begin position="20"/>
        <end position="351"/>
    </location>
</feature>
<dbReference type="RefSeq" id="WP_183494080.1">
    <property type="nucleotide sequence ID" value="NZ_JACIFF010000001.1"/>
</dbReference>
<dbReference type="NCBIfam" id="TIGR03519">
    <property type="entry name" value="T9SS_PorP_fam"/>
    <property type="match status" value="1"/>
</dbReference>
<keyword evidence="1" id="KW-0732">Signal</keyword>
<dbReference type="EMBL" id="JACIFF010000001">
    <property type="protein sequence ID" value="MBB4077842.1"/>
    <property type="molecule type" value="Genomic_DNA"/>
</dbReference>
<accession>A0A840E268</accession>
<sequence>MRQILIGLVVMVLSAAVSAQDPVFAQFFSSPTTLNPALTGLFPGRYRIALNHRSQWPQLLETPYSTSAFAADFHYALNPKRRGTDSFGAGVAFLNDRLAEIGFASNQVMLSGAYHKVLDRRGERTLSLGGQIGVVQRNVGYGELTFEDEFDGTTGYVAGIGGEELPENNIAFADYQLGLNYSSLPSRGTGLFAGVAIHHIGEPEVSFFADATAGEEIEVSNKLHRRYSGYVNLRLRAGASTEVSPRVYYLTQGPHATLHAGSNVRLLINYVTGTSLHLGTWLRMAGGDEGFGPDSVVGLVGVEVADFLFGLSYDIGINPQVVRPRYRSAFELSVSYIGLGDDDGAVPCPKF</sequence>
<protein>
    <submittedName>
        <fullName evidence="2">Type IX secretion system PorP/SprF family membrane protein</fullName>
    </submittedName>
</protein>
<organism evidence="2 3">
    <name type="scientific">Neolewinella aquimaris</name>
    <dbReference type="NCBI Taxonomy" id="1835722"/>
    <lineage>
        <taxon>Bacteria</taxon>
        <taxon>Pseudomonadati</taxon>
        <taxon>Bacteroidota</taxon>
        <taxon>Saprospiria</taxon>
        <taxon>Saprospirales</taxon>
        <taxon>Lewinellaceae</taxon>
        <taxon>Neolewinella</taxon>
    </lineage>
</organism>
<dbReference type="AlphaFoldDB" id="A0A840E268"/>
<feature type="signal peptide" evidence="1">
    <location>
        <begin position="1"/>
        <end position="19"/>
    </location>
</feature>
<gene>
    <name evidence="2" type="ORF">GGR28_000443</name>
</gene>
<proteinExistence type="predicted"/>
<evidence type="ECO:0000256" key="1">
    <source>
        <dbReference type="SAM" id="SignalP"/>
    </source>
</evidence>
<dbReference type="Proteomes" id="UP000576209">
    <property type="component" value="Unassembled WGS sequence"/>
</dbReference>
<evidence type="ECO:0000313" key="3">
    <source>
        <dbReference type="Proteomes" id="UP000576209"/>
    </source>
</evidence>
<reference evidence="2 3" key="1">
    <citation type="submission" date="2020-08" db="EMBL/GenBank/DDBJ databases">
        <title>Genomic Encyclopedia of Type Strains, Phase IV (KMG-IV): sequencing the most valuable type-strain genomes for metagenomic binning, comparative biology and taxonomic classification.</title>
        <authorList>
            <person name="Goeker M."/>
        </authorList>
    </citation>
    <scope>NUCLEOTIDE SEQUENCE [LARGE SCALE GENOMIC DNA]</scope>
    <source>
        <strain evidence="2 3">DSM 105137</strain>
    </source>
</reference>
<comment type="caution">
    <text evidence="2">The sequence shown here is derived from an EMBL/GenBank/DDBJ whole genome shotgun (WGS) entry which is preliminary data.</text>
</comment>